<feature type="signal peptide" evidence="2">
    <location>
        <begin position="1"/>
        <end position="26"/>
    </location>
</feature>
<proteinExistence type="predicted"/>
<protein>
    <recommendedName>
        <fullName evidence="5">Septum formation-related domain-containing protein</fullName>
    </recommendedName>
</protein>
<dbReference type="AlphaFoldDB" id="A0A502E4N4"/>
<dbReference type="OrthoDB" id="3628931at2"/>
<dbReference type="RefSeq" id="WP_140693664.1">
    <property type="nucleotide sequence ID" value="NZ_RCZG01000007.1"/>
</dbReference>
<name>A0A502E4N4_9MYCO</name>
<feature type="chain" id="PRO_5021329392" description="Septum formation-related domain-containing protein" evidence="2">
    <location>
        <begin position="27"/>
        <end position="177"/>
    </location>
</feature>
<keyword evidence="4" id="KW-1185">Reference proteome</keyword>
<evidence type="ECO:0000256" key="2">
    <source>
        <dbReference type="SAM" id="SignalP"/>
    </source>
</evidence>
<feature type="region of interest" description="Disordered" evidence="1">
    <location>
        <begin position="29"/>
        <end position="56"/>
    </location>
</feature>
<evidence type="ECO:0000256" key="1">
    <source>
        <dbReference type="SAM" id="MobiDB-lite"/>
    </source>
</evidence>
<dbReference type="EMBL" id="RCZG01000007">
    <property type="protein sequence ID" value="TPG32675.1"/>
    <property type="molecule type" value="Genomic_DNA"/>
</dbReference>
<gene>
    <name evidence="3" type="ORF">EAH80_17840</name>
</gene>
<evidence type="ECO:0008006" key="5">
    <source>
        <dbReference type="Google" id="ProtNLM"/>
    </source>
</evidence>
<reference evidence="3 4" key="1">
    <citation type="journal article" date="2019" name="Environ. Microbiol.">
        <title>Species interactions and distinct microbial communities in high Arctic permafrost affected cryosols are associated with the CH4 and CO2 gas fluxes.</title>
        <authorList>
            <person name="Altshuler I."/>
            <person name="Hamel J."/>
            <person name="Turney S."/>
            <person name="Magnuson E."/>
            <person name="Levesque R."/>
            <person name="Greer C."/>
            <person name="Whyte L.G."/>
        </authorList>
    </citation>
    <scope>NUCLEOTIDE SEQUENCE [LARGE SCALE GENOMIC DNA]</scope>
    <source>
        <strain evidence="3 4">S5.20</strain>
    </source>
</reference>
<organism evidence="3 4">
    <name type="scientific">Mycolicibacterium hodleri</name>
    <dbReference type="NCBI Taxonomy" id="49897"/>
    <lineage>
        <taxon>Bacteria</taxon>
        <taxon>Bacillati</taxon>
        <taxon>Actinomycetota</taxon>
        <taxon>Actinomycetes</taxon>
        <taxon>Mycobacteriales</taxon>
        <taxon>Mycobacteriaceae</taxon>
        <taxon>Mycolicibacterium</taxon>
    </lineage>
</organism>
<feature type="compositionally biased region" description="Low complexity" evidence="1">
    <location>
        <begin position="29"/>
        <end position="48"/>
    </location>
</feature>
<evidence type="ECO:0000313" key="4">
    <source>
        <dbReference type="Proteomes" id="UP000320095"/>
    </source>
</evidence>
<accession>A0A502E4N4</accession>
<comment type="caution">
    <text evidence="3">The sequence shown here is derived from an EMBL/GenBank/DDBJ whole genome shotgun (WGS) entry which is preliminary data.</text>
</comment>
<sequence>MRTRDSRGIGSVIAALAALIALPACAPGAGTSTTTTQTTPSPSAASTTEVVAPPAPTSTAHEVNWFDLDVGDCLADPPPVDPTVIAVPVVDCATSHRAEVYLRAPMAVNTAIADVIERTCGAGFSSYTGLSAGDARYSTTYLIDSAQNRTSSNPDPSTVICLLGAPGGGMLEHSARK</sequence>
<keyword evidence="2" id="KW-0732">Signal</keyword>
<dbReference type="Proteomes" id="UP000320095">
    <property type="component" value="Unassembled WGS sequence"/>
</dbReference>
<evidence type="ECO:0000313" key="3">
    <source>
        <dbReference type="EMBL" id="TPG32675.1"/>
    </source>
</evidence>